<dbReference type="OrthoDB" id="5654170at2"/>
<proteinExistence type="predicted"/>
<gene>
    <name evidence="1" type="ORF">FC093_13000</name>
</gene>
<protein>
    <recommendedName>
        <fullName evidence="3">Hemerythrin-like domain-containing protein</fullName>
    </recommendedName>
</protein>
<dbReference type="RefSeq" id="WP_137262229.1">
    <property type="nucleotide sequence ID" value="NZ_SZQL01000010.1"/>
</dbReference>
<evidence type="ECO:0000313" key="2">
    <source>
        <dbReference type="Proteomes" id="UP000305848"/>
    </source>
</evidence>
<evidence type="ECO:0000313" key="1">
    <source>
        <dbReference type="EMBL" id="TKK67664.1"/>
    </source>
</evidence>
<organism evidence="1 2">
    <name type="scientific">Ilyomonas limi</name>
    <dbReference type="NCBI Taxonomy" id="2575867"/>
    <lineage>
        <taxon>Bacteria</taxon>
        <taxon>Pseudomonadati</taxon>
        <taxon>Bacteroidota</taxon>
        <taxon>Chitinophagia</taxon>
        <taxon>Chitinophagales</taxon>
        <taxon>Chitinophagaceae</taxon>
        <taxon>Ilyomonas</taxon>
    </lineage>
</organism>
<sequence length="194" mass="22452">MKQIRLQPLNETYQQLSTLLCKAALSLQTTDYTATAKWVRLIQQIKKTCIIFKSYAEKEESILFPLLHNYEPALVAILRDNQRNRMHYLNAFCELFTAAQAANDKQKSKLFSHTLLYRFDEFIASVLQQLNEQERMINAVLWSYYNDKELAQIAASFSVELPASSLEKDFTFADNIINKAYKQHCADKELALAV</sequence>
<evidence type="ECO:0008006" key="3">
    <source>
        <dbReference type="Google" id="ProtNLM"/>
    </source>
</evidence>
<keyword evidence="2" id="KW-1185">Reference proteome</keyword>
<accession>A0A4U3L0J1</accession>
<dbReference type="Gene3D" id="1.20.120.520">
    <property type="entry name" value="nmb1532 protein domain like"/>
    <property type="match status" value="1"/>
</dbReference>
<dbReference type="EMBL" id="SZQL01000010">
    <property type="protein sequence ID" value="TKK67664.1"/>
    <property type="molecule type" value="Genomic_DNA"/>
</dbReference>
<name>A0A4U3L0J1_9BACT</name>
<reference evidence="1 2" key="1">
    <citation type="submission" date="2019-05" db="EMBL/GenBank/DDBJ databases">
        <title>Panacibacter sp. strain 17mud1-8 Genome sequencing and assembly.</title>
        <authorList>
            <person name="Chhetri G."/>
        </authorList>
    </citation>
    <scope>NUCLEOTIDE SEQUENCE [LARGE SCALE GENOMIC DNA]</scope>
    <source>
        <strain evidence="1 2">17mud1-8</strain>
    </source>
</reference>
<comment type="caution">
    <text evidence="1">The sequence shown here is derived from an EMBL/GenBank/DDBJ whole genome shotgun (WGS) entry which is preliminary data.</text>
</comment>
<dbReference type="Proteomes" id="UP000305848">
    <property type="component" value="Unassembled WGS sequence"/>
</dbReference>
<dbReference type="AlphaFoldDB" id="A0A4U3L0J1"/>